<evidence type="ECO:0000256" key="9">
    <source>
        <dbReference type="ARBA" id="ARBA00023136"/>
    </source>
</evidence>
<keyword evidence="5" id="KW-1000">Mitochondrion outer membrane</keyword>
<evidence type="ECO:0000313" key="12">
    <source>
        <dbReference type="EMBL" id="KAK7470290.1"/>
    </source>
</evidence>
<keyword evidence="13" id="KW-1185">Reference proteome</keyword>
<feature type="domain" description="SMP-LTD" evidence="11">
    <location>
        <begin position="1"/>
        <end position="174"/>
    </location>
</feature>
<comment type="caution">
    <text evidence="12">The sequence shown here is derived from an EMBL/GenBank/DDBJ whole genome shotgun (WGS) entry which is preliminary data.</text>
</comment>
<proteinExistence type="predicted"/>
<accession>A0ABR1K2C3</accession>
<dbReference type="PROSITE" id="PS51847">
    <property type="entry name" value="SMP"/>
    <property type="match status" value="1"/>
</dbReference>
<evidence type="ECO:0000256" key="1">
    <source>
        <dbReference type="ARBA" id="ARBA00004370"/>
    </source>
</evidence>
<keyword evidence="7" id="KW-0446">Lipid-binding</keyword>
<feature type="region of interest" description="Disordered" evidence="10">
    <location>
        <begin position="669"/>
        <end position="693"/>
    </location>
</feature>
<dbReference type="EMBL" id="JBANRG010000002">
    <property type="protein sequence ID" value="KAK7470290.1"/>
    <property type="molecule type" value="Genomic_DNA"/>
</dbReference>
<dbReference type="Pfam" id="PF26545">
    <property type="entry name" value="Mdm34_N"/>
    <property type="match status" value="1"/>
</dbReference>
<dbReference type="PANTHER" id="PTHR28185:SF1">
    <property type="entry name" value="MITOCHONDRIAL DISTRIBUTION AND MORPHOLOGY PROTEIN 34"/>
    <property type="match status" value="1"/>
</dbReference>
<evidence type="ECO:0000259" key="11">
    <source>
        <dbReference type="PROSITE" id="PS51847"/>
    </source>
</evidence>
<reference evidence="12 13" key="1">
    <citation type="submission" date="2024-01" db="EMBL/GenBank/DDBJ databases">
        <title>A draft genome for the cacao thread blight pathogen Marasmiellus scandens.</title>
        <authorList>
            <person name="Baruah I.K."/>
            <person name="Leung J."/>
            <person name="Bukari Y."/>
            <person name="Amoako-Attah I."/>
            <person name="Meinhardt L.W."/>
            <person name="Bailey B.A."/>
            <person name="Cohen S.P."/>
        </authorList>
    </citation>
    <scope>NUCLEOTIDE SEQUENCE [LARGE SCALE GENOMIC DNA]</scope>
    <source>
        <strain evidence="12 13">GH-19</strain>
    </source>
</reference>
<evidence type="ECO:0000313" key="13">
    <source>
        <dbReference type="Proteomes" id="UP001498398"/>
    </source>
</evidence>
<keyword evidence="3" id="KW-1134">Transmembrane beta strand</keyword>
<dbReference type="CDD" id="cd21673">
    <property type="entry name" value="SMP_Mdm34"/>
    <property type="match status" value="1"/>
</dbReference>
<evidence type="ECO:0000256" key="4">
    <source>
        <dbReference type="ARBA" id="ARBA00022692"/>
    </source>
</evidence>
<keyword evidence="8" id="KW-0496">Mitochondrion</keyword>
<name>A0ABR1K2C3_9AGAR</name>
<feature type="compositionally biased region" description="Polar residues" evidence="10">
    <location>
        <begin position="468"/>
        <end position="490"/>
    </location>
</feature>
<protein>
    <submittedName>
        <fullName evidence="12">ERMES complex subunit</fullName>
    </submittedName>
</protein>
<feature type="region of interest" description="Disordered" evidence="10">
    <location>
        <begin position="207"/>
        <end position="278"/>
    </location>
</feature>
<gene>
    <name evidence="12" type="primary">MDM34</name>
    <name evidence="12" type="ORF">VKT23_001722</name>
</gene>
<feature type="compositionally biased region" description="Polar residues" evidence="10">
    <location>
        <begin position="518"/>
        <end position="533"/>
    </location>
</feature>
<keyword evidence="2" id="KW-0813">Transport</keyword>
<dbReference type="InterPro" id="IPR027536">
    <property type="entry name" value="MDM34"/>
</dbReference>
<feature type="region of interest" description="Disordered" evidence="10">
    <location>
        <begin position="468"/>
        <end position="536"/>
    </location>
</feature>
<sequence>MLNNALNKGNKPPVIADKIEVVELEMGTEPPELEIREIGELTMDQFRGIFRLSYSGDAHLVLKTKVQANPLNHKQPDIHLMSGTKGMLAARQPLVVPMLLRLSHFKLRSIVVLVVSKQKGITLVFKTDPLQNVDINSTFDSIAVIQKFIQREIEGQLRQMFREDLPGIIHRLSQQWIKAKVEAPYLSKRPAPPATVYSSPAPLSHRNVAGIPSIQPPFHHNVSSEPEGFRRPRSPHSGMSANSRRSAATAGPSRSRPASPPPTSANDTSNSTFPELENYDPTYGLRPEGLPTKSVFKGFRNLFSPNRGLADLAEEVSEIDDEAGPYDYDDSSTTFDMVEWDDGMSLFAQRSERNSESPKDPVEYERIPAVGGGTITRPRVVHSQSMLTTPDSPSPLLKSNKRLSRSFDNLASPLHAGKVMSPGLGGLRQPGFNPYFPEPSPVMGARTPLGLHGMATPLGLGTPSVINMTSSRRSITPDSLETQRTTSEVKTPQEGESIPLSLPPQPPSSRRPSISSAGGDNTNIFGTSPSNHTLYDLDDTSPRIILRPSPHNNSLHHLSTLSHSNHTLSPYTRSLEHFTVRSGPPRYAGGPSKSSNPADRQPVKAKRKRTYRLGGQNSKAAPTSPDSLAPDSPSSTPHQPNSSHLPTDPPSEFDIDVADMDRYFRAAHDVNDPQQGHIRPNHFRLRSSYVHPE</sequence>
<dbReference type="Proteomes" id="UP001498398">
    <property type="component" value="Unassembled WGS sequence"/>
</dbReference>
<evidence type="ECO:0000256" key="7">
    <source>
        <dbReference type="ARBA" id="ARBA00023121"/>
    </source>
</evidence>
<keyword evidence="9" id="KW-0472">Membrane</keyword>
<feature type="region of interest" description="Disordered" evidence="10">
    <location>
        <begin position="580"/>
        <end position="654"/>
    </location>
</feature>
<dbReference type="InterPro" id="IPR058825">
    <property type="entry name" value="MDM34_N"/>
</dbReference>
<dbReference type="InterPro" id="IPR031468">
    <property type="entry name" value="SMP_LBD"/>
</dbReference>
<evidence type="ECO:0000256" key="10">
    <source>
        <dbReference type="SAM" id="MobiDB-lite"/>
    </source>
</evidence>
<keyword evidence="4" id="KW-0812">Transmembrane</keyword>
<organism evidence="12 13">
    <name type="scientific">Marasmiellus scandens</name>
    <dbReference type="NCBI Taxonomy" id="2682957"/>
    <lineage>
        <taxon>Eukaryota</taxon>
        <taxon>Fungi</taxon>
        <taxon>Dikarya</taxon>
        <taxon>Basidiomycota</taxon>
        <taxon>Agaricomycotina</taxon>
        <taxon>Agaricomycetes</taxon>
        <taxon>Agaricomycetidae</taxon>
        <taxon>Agaricales</taxon>
        <taxon>Marasmiineae</taxon>
        <taxon>Omphalotaceae</taxon>
        <taxon>Marasmiellus</taxon>
    </lineage>
</organism>
<dbReference type="PANTHER" id="PTHR28185">
    <property type="entry name" value="MITOCHONDRIAL DISTRIBUTION AND MORPHOLOGY PROTEIN 34"/>
    <property type="match status" value="1"/>
</dbReference>
<evidence type="ECO:0000256" key="5">
    <source>
        <dbReference type="ARBA" id="ARBA00022787"/>
    </source>
</evidence>
<feature type="compositionally biased region" description="Low complexity" evidence="10">
    <location>
        <begin position="620"/>
        <end position="637"/>
    </location>
</feature>
<keyword evidence="6" id="KW-0445">Lipid transport</keyword>
<evidence type="ECO:0000256" key="6">
    <source>
        <dbReference type="ARBA" id="ARBA00023055"/>
    </source>
</evidence>
<evidence type="ECO:0000256" key="3">
    <source>
        <dbReference type="ARBA" id="ARBA00022452"/>
    </source>
</evidence>
<feature type="compositionally biased region" description="Low complexity" evidence="10">
    <location>
        <begin position="243"/>
        <end position="257"/>
    </location>
</feature>
<comment type="subcellular location">
    <subcellularLocation>
        <location evidence="1">Membrane</location>
    </subcellularLocation>
</comment>
<evidence type="ECO:0000256" key="8">
    <source>
        <dbReference type="ARBA" id="ARBA00023128"/>
    </source>
</evidence>
<evidence type="ECO:0000256" key="2">
    <source>
        <dbReference type="ARBA" id="ARBA00022448"/>
    </source>
</evidence>